<sequence>MTPAATAPRRTARPKLDAIAAEAVDLARTALEDVTEPGQVGEHLRVEASGDRVVTHVFDCLMPGYRGWSWVAILVRAPRAKSATVAETALLPGEDALLAPDWEPWSERLKPEDVGADDLMPYKEYDERLEHGYENTGDEDADRVANWELGLGRVRVLSPVGRAEAAERWAESDFGPRPTSERKRRGTISANCASCGFLSLLSGSLRHEFGVCTNEWSPADGRVVHLGYGCGAHSETGKDDADPEIPRATGVIVDELDVEYQKPAPEQPGRSEGEAETEDPAQGTPAEGGPVQDDPEAQTPQA</sequence>
<organism evidence="2 3">
    <name type="scientific">Brachybacterium muris UCD-AY4</name>
    <dbReference type="NCBI Taxonomy" id="1249481"/>
    <lineage>
        <taxon>Bacteria</taxon>
        <taxon>Bacillati</taxon>
        <taxon>Actinomycetota</taxon>
        <taxon>Actinomycetes</taxon>
        <taxon>Micrococcales</taxon>
        <taxon>Dermabacteraceae</taxon>
        <taxon>Brachybacterium</taxon>
    </lineage>
</organism>
<keyword evidence="3" id="KW-1185">Reference proteome</keyword>
<evidence type="ECO:0000256" key="1">
    <source>
        <dbReference type="SAM" id="MobiDB-lite"/>
    </source>
</evidence>
<proteinExistence type="predicted"/>
<dbReference type="HOGENOM" id="CLU_035969_1_1_11"/>
<dbReference type="OrthoDB" id="3210158at2"/>
<dbReference type="RefSeq" id="WP_017823276.1">
    <property type="nucleotide sequence ID" value="NZ_AORC01000009.1"/>
</dbReference>
<dbReference type="Proteomes" id="UP000019754">
    <property type="component" value="Unassembled WGS sequence"/>
</dbReference>
<protein>
    <recommendedName>
        <fullName evidence="4">DUF3027 domain-containing protein</fullName>
    </recommendedName>
</protein>
<dbReference type="STRING" id="1249481.D641_0108730"/>
<dbReference type="Pfam" id="PF11228">
    <property type="entry name" value="DUF3027"/>
    <property type="match status" value="1"/>
</dbReference>
<comment type="caution">
    <text evidence="2">The sequence shown here is derived from an EMBL/GenBank/DDBJ whole genome shotgun (WGS) entry which is preliminary data.</text>
</comment>
<reference evidence="2 3" key="1">
    <citation type="journal article" date="2013" name="Genome Announc.">
        <title>Draft genome sequence of an Actinobacterium, Brachybacterium muris strain UCD-AY4.</title>
        <authorList>
            <person name="Lo J.R."/>
            <person name="Lang J.M."/>
            <person name="Darling A.E."/>
            <person name="Eisen J.A."/>
            <person name="Coil D.A."/>
        </authorList>
    </citation>
    <scope>NUCLEOTIDE SEQUENCE [LARGE SCALE GENOMIC DNA]</scope>
    <source>
        <strain evidence="2 3">UCD-AY4</strain>
    </source>
</reference>
<dbReference type="InterPro" id="IPR021391">
    <property type="entry name" value="DUF3027"/>
</dbReference>
<dbReference type="AlphaFoldDB" id="A0A022KYE3"/>
<feature type="region of interest" description="Disordered" evidence="1">
    <location>
        <begin position="251"/>
        <end position="302"/>
    </location>
</feature>
<accession>A0A022KYE3</accession>
<evidence type="ECO:0008006" key="4">
    <source>
        <dbReference type="Google" id="ProtNLM"/>
    </source>
</evidence>
<gene>
    <name evidence="2" type="ORF">D641_0108730</name>
</gene>
<dbReference type="EMBL" id="AORC01000009">
    <property type="protein sequence ID" value="EYT49487.1"/>
    <property type="molecule type" value="Genomic_DNA"/>
</dbReference>
<evidence type="ECO:0000313" key="2">
    <source>
        <dbReference type="EMBL" id="EYT49487.1"/>
    </source>
</evidence>
<name>A0A022KYE3_9MICO</name>
<evidence type="ECO:0000313" key="3">
    <source>
        <dbReference type="Proteomes" id="UP000019754"/>
    </source>
</evidence>